<dbReference type="Proteomes" id="UP000297540">
    <property type="component" value="Unassembled WGS sequence"/>
</dbReference>
<accession>A0A4Y8RYD3</accession>
<dbReference type="InterPro" id="IPR036890">
    <property type="entry name" value="HATPase_C_sf"/>
</dbReference>
<evidence type="ECO:0000313" key="2">
    <source>
        <dbReference type="Proteomes" id="UP000297540"/>
    </source>
</evidence>
<name>A0A4Y8RYD3_9SPHI</name>
<dbReference type="SUPFAM" id="SSF55874">
    <property type="entry name" value="ATPase domain of HSP90 chaperone/DNA topoisomerase II/histidine kinase"/>
    <property type="match status" value="1"/>
</dbReference>
<keyword evidence="2" id="KW-1185">Reference proteome</keyword>
<proteinExistence type="predicted"/>
<reference evidence="1 2" key="1">
    <citation type="journal article" date="2017" name="Int. J. Syst. Evol. Microbiol.">
        <title>Mucilaginibacterpsychrotolerans sp. nov., isolated from peatlands.</title>
        <authorList>
            <person name="Deng Y."/>
            <person name="Shen L."/>
            <person name="Xu B."/>
            <person name="Liu Y."/>
            <person name="Gu Z."/>
            <person name="Liu H."/>
            <person name="Zhou Y."/>
        </authorList>
    </citation>
    <scope>NUCLEOTIDE SEQUENCE [LARGE SCALE GENOMIC DNA]</scope>
    <source>
        <strain evidence="1 2">NH7-4</strain>
    </source>
</reference>
<dbReference type="Gene3D" id="3.30.565.10">
    <property type="entry name" value="Histidine kinase-like ATPase, C-terminal domain"/>
    <property type="match status" value="1"/>
</dbReference>
<dbReference type="OrthoDB" id="1931120at2"/>
<dbReference type="AlphaFoldDB" id="A0A4Y8RYD3"/>
<dbReference type="EMBL" id="SOZE01000056">
    <property type="protein sequence ID" value="TFF30415.1"/>
    <property type="molecule type" value="Genomic_DNA"/>
</dbReference>
<organism evidence="1 2">
    <name type="scientific">Mucilaginibacter psychrotolerans</name>
    <dbReference type="NCBI Taxonomy" id="1524096"/>
    <lineage>
        <taxon>Bacteria</taxon>
        <taxon>Pseudomonadati</taxon>
        <taxon>Bacteroidota</taxon>
        <taxon>Sphingobacteriia</taxon>
        <taxon>Sphingobacteriales</taxon>
        <taxon>Sphingobacteriaceae</taxon>
        <taxon>Mucilaginibacter</taxon>
    </lineage>
</organism>
<sequence length="43" mass="4917">MFKPFNQPDSSITRKYGGNVRGQAICEHLVKLMGSRIRAESRH</sequence>
<comment type="caution">
    <text evidence="1">The sequence shown here is derived from an EMBL/GenBank/DDBJ whole genome shotgun (WGS) entry which is preliminary data.</text>
</comment>
<evidence type="ECO:0000313" key="1">
    <source>
        <dbReference type="EMBL" id="TFF30415.1"/>
    </source>
</evidence>
<protein>
    <submittedName>
        <fullName evidence="1">Uncharacterized protein</fullName>
    </submittedName>
</protein>
<gene>
    <name evidence="1" type="ORF">E2R66_27390</name>
</gene>